<dbReference type="SUPFAM" id="SSF74653">
    <property type="entry name" value="TolA/TonB C-terminal domain"/>
    <property type="match status" value="1"/>
</dbReference>
<feature type="region of interest" description="Disordered" evidence="11">
    <location>
        <begin position="64"/>
        <end position="97"/>
    </location>
</feature>
<protein>
    <recommendedName>
        <fullName evidence="10">Protein TonB</fullName>
    </recommendedName>
</protein>
<evidence type="ECO:0000313" key="14">
    <source>
        <dbReference type="Proteomes" id="UP001253595"/>
    </source>
</evidence>
<keyword evidence="4 10" id="KW-1003">Cell membrane</keyword>
<evidence type="ECO:0000256" key="1">
    <source>
        <dbReference type="ARBA" id="ARBA00004383"/>
    </source>
</evidence>
<evidence type="ECO:0000313" key="13">
    <source>
        <dbReference type="EMBL" id="MDR7091998.1"/>
    </source>
</evidence>
<dbReference type="InterPro" id="IPR051045">
    <property type="entry name" value="TonB-dependent_transducer"/>
</dbReference>
<dbReference type="PANTHER" id="PTHR33446">
    <property type="entry name" value="PROTEIN TONB-RELATED"/>
    <property type="match status" value="1"/>
</dbReference>
<keyword evidence="3 10" id="KW-0813">Transport</keyword>
<evidence type="ECO:0000256" key="7">
    <source>
        <dbReference type="ARBA" id="ARBA00022927"/>
    </source>
</evidence>
<feature type="domain" description="TonB C-terminal" evidence="12">
    <location>
        <begin position="125"/>
        <end position="217"/>
    </location>
</feature>
<evidence type="ECO:0000259" key="12">
    <source>
        <dbReference type="PROSITE" id="PS52015"/>
    </source>
</evidence>
<dbReference type="InterPro" id="IPR037682">
    <property type="entry name" value="TonB_C"/>
</dbReference>
<evidence type="ECO:0000256" key="11">
    <source>
        <dbReference type="SAM" id="MobiDB-lite"/>
    </source>
</evidence>
<comment type="subcellular location">
    <subcellularLocation>
        <location evidence="1 10">Cell inner membrane</location>
        <topology evidence="1 10">Single-pass membrane protein</topology>
        <orientation evidence="1 10">Periplasmic side</orientation>
    </subcellularLocation>
</comment>
<comment type="caution">
    <text evidence="13">The sequence shown here is derived from an EMBL/GenBank/DDBJ whole genome shotgun (WGS) entry which is preliminary data.</text>
</comment>
<dbReference type="EMBL" id="JAVDVX010000009">
    <property type="protein sequence ID" value="MDR7091998.1"/>
    <property type="molecule type" value="Genomic_DNA"/>
</dbReference>
<comment type="similarity">
    <text evidence="2 10">Belongs to the TonB family.</text>
</comment>
<evidence type="ECO:0000256" key="2">
    <source>
        <dbReference type="ARBA" id="ARBA00006555"/>
    </source>
</evidence>
<evidence type="ECO:0000256" key="5">
    <source>
        <dbReference type="ARBA" id="ARBA00022519"/>
    </source>
</evidence>
<dbReference type="PRINTS" id="PR01374">
    <property type="entry name" value="TONBPROTEIN"/>
</dbReference>
<keyword evidence="6 10" id="KW-0812">Transmembrane</keyword>
<name>A0ABU1V3G3_9GAMM</name>
<sequence length="217" mass="23669">MNKLIVSDKNNYVDTNGGSPAVRTMSAIPAALLMTMSLLYAMHYLIHNDYPVLDDDPVAPIPQFIMDTPPPIVTREDEPPARPVEQQSPPPVNRFDPPEVSIDGDGMHFGGPVDIVKPPIKGAFGMGGQMVPFIKIAPQYPVAAASKGVEGYVDVMFDVTESGATDDIRIIGYVPSAVFNKSVIKAVKGWKYKPNEVDGVAVRTVDVKDRIRFTMEK</sequence>
<evidence type="ECO:0000256" key="10">
    <source>
        <dbReference type="RuleBase" id="RU362123"/>
    </source>
</evidence>
<comment type="function">
    <text evidence="10">Interacts with outer membrane receptor proteins that carry out high-affinity binding and energy dependent uptake into the periplasmic space of specific substrates. It could act to transduce energy from the cytoplasmic membrane to specific energy-requiring processes in the outer membrane, resulting in the release into the periplasm of ligands bound by these outer membrane proteins.</text>
</comment>
<feature type="transmembrane region" description="Helical" evidence="10">
    <location>
        <begin position="20"/>
        <end position="41"/>
    </location>
</feature>
<dbReference type="Gene3D" id="3.30.1150.10">
    <property type="match status" value="1"/>
</dbReference>
<dbReference type="InterPro" id="IPR006260">
    <property type="entry name" value="TonB/TolA_C"/>
</dbReference>
<evidence type="ECO:0000256" key="9">
    <source>
        <dbReference type="ARBA" id="ARBA00023136"/>
    </source>
</evidence>
<organism evidence="13 14">
    <name type="scientific">Cellvibrio fibrivorans</name>
    <dbReference type="NCBI Taxonomy" id="126350"/>
    <lineage>
        <taxon>Bacteria</taxon>
        <taxon>Pseudomonadati</taxon>
        <taxon>Pseudomonadota</taxon>
        <taxon>Gammaproteobacteria</taxon>
        <taxon>Cellvibrionales</taxon>
        <taxon>Cellvibrionaceae</taxon>
        <taxon>Cellvibrio</taxon>
    </lineage>
</organism>
<evidence type="ECO:0000256" key="4">
    <source>
        <dbReference type="ARBA" id="ARBA00022475"/>
    </source>
</evidence>
<proteinExistence type="inferred from homology"/>
<dbReference type="Proteomes" id="UP001253595">
    <property type="component" value="Unassembled WGS sequence"/>
</dbReference>
<keyword evidence="14" id="KW-1185">Reference proteome</keyword>
<keyword evidence="10" id="KW-0735">Signal-anchor</keyword>
<reference evidence="13 14" key="1">
    <citation type="submission" date="2023-07" db="EMBL/GenBank/DDBJ databases">
        <title>Sorghum-associated microbial communities from plants grown in Nebraska, USA.</title>
        <authorList>
            <person name="Schachtman D."/>
        </authorList>
    </citation>
    <scope>NUCLEOTIDE SEQUENCE [LARGE SCALE GENOMIC DNA]</scope>
    <source>
        <strain evidence="13 14">BE190</strain>
    </source>
</reference>
<dbReference type="InterPro" id="IPR003538">
    <property type="entry name" value="TonB"/>
</dbReference>
<accession>A0ABU1V3G3</accession>
<evidence type="ECO:0000256" key="8">
    <source>
        <dbReference type="ARBA" id="ARBA00022989"/>
    </source>
</evidence>
<keyword evidence="5 10" id="KW-0997">Cell inner membrane</keyword>
<keyword evidence="8 10" id="KW-1133">Transmembrane helix</keyword>
<gene>
    <name evidence="13" type="ORF">J2X05_004036</name>
</gene>
<dbReference type="Pfam" id="PF03544">
    <property type="entry name" value="TonB_C"/>
    <property type="match status" value="1"/>
</dbReference>
<dbReference type="RefSeq" id="WP_310075879.1">
    <property type="nucleotide sequence ID" value="NZ_JAVDVX010000009.1"/>
</dbReference>
<dbReference type="NCBIfam" id="TIGR01352">
    <property type="entry name" value="tonB_Cterm"/>
    <property type="match status" value="1"/>
</dbReference>
<evidence type="ECO:0000256" key="3">
    <source>
        <dbReference type="ARBA" id="ARBA00022448"/>
    </source>
</evidence>
<keyword evidence="7 10" id="KW-0653">Protein transport</keyword>
<dbReference type="PROSITE" id="PS52015">
    <property type="entry name" value="TONB_CTD"/>
    <property type="match status" value="1"/>
</dbReference>
<keyword evidence="9 10" id="KW-0472">Membrane</keyword>
<dbReference type="PANTHER" id="PTHR33446:SF14">
    <property type="entry name" value="PROTEIN TONB"/>
    <property type="match status" value="1"/>
</dbReference>
<evidence type="ECO:0000256" key="6">
    <source>
        <dbReference type="ARBA" id="ARBA00022692"/>
    </source>
</evidence>